<protein>
    <recommendedName>
        <fullName evidence="8">Type I secretion C-terminal target domain-containing protein</fullName>
    </recommendedName>
</protein>
<evidence type="ECO:0000313" key="6">
    <source>
        <dbReference type="EMBL" id="TRV25495.1"/>
    </source>
</evidence>
<keyword evidence="2" id="KW-0677">Repeat</keyword>
<proteinExistence type="predicted"/>
<dbReference type="Proteomes" id="UP000318616">
    <property type="component" value="Unassembled WGS sequence"/>
</dbReference>
<dbReference type="InterPro" id="IPR013519">
    <property type="entry name" value="Int_alpha_beta-p"/>
</dbReference>
<dbReference type="PANTHER" id="PTHR23221">
    <property type="entry name" value="GLYCOSYLPHOSPHATIDYLINOSITOL PHOSPHOLIPASE D"/>
    <property type="match status" value="1"/>
</dbReference>
<dbReference type="GO" id="GO:0007155">
    <property type="term" value="P:cell adhesion"/>
    <property type="evidence" value="ECO:0007669"/>
    <property type="project" value="InterPro"/>
</dbReference>
<organism evidence="6 7">
    <name type="scientific">Microcystis wesenbergii Mw_MB_S_20031200_S109D</name>
    <dbReference type="NCBI Taxonomy" id="2486241"/>
    <lineage>
        <taxon>Bacteria</taxon>
        <taxon>Bacillati</taxon>
        <taxon>Cyanobacteriota</taxon>
        <taxon>Cyanophyceae</taxon>
        <taxon>Oscillatoriophycideae</taxon>
        <taxon>Chroococcales</taxon>
        <taxon>Microcystaceae</taxon>
        <taxon>Microcystis</taxon>
    </lineage>
</organism>
<dbReference type="SUPFAM" id="SSF51120">
    <property type="entry name" value="beta-Roll"/>
    <property type="match status" value="1"/>
</dbReference>
<dbReference type="PRINTS" id="PR01185">
    <property type="entry name" value="INTEGRINA"/>
</dbReference>
<keyword evidence="4" id="KW-0325">Glycoprotein</keyword>
<dbReference type="PANTHER" id="PTHR23221:SF7">
    <property type="entry name" value="PHOSPHATIDYLINOSITOL-GLYCAN-SPECIFIC PHOSPHOLIPASE D"/>
    <property type="match status" value="1"/>
</dbReference>
<keyword evidence="3" id="KW-0378">Hydrolase</keyword>
<dbReference type="InterPro" id="IPR011049">
    <property type="entry name" value="Serralysin-like_metalloprot_C"/>
</dbReference>
<evidence type="ECO:0000256" key="3">
    <source>
        <dbReference type="ARBA" id="ARBA00022801"/>
    </source>
</evidence>
<feature type="region of interest" description="Disordered" evidence="5">
    <location>
        <begin position="1078"/>
        <end position="1106"/>
    </location>
</feature>
<evidence type="ECO:0000256" key="2">
    <source>
        <dbReference type="ARBA" id="ARBA00022737"/>
    </source>
</evidence>
<dbReference type="GO" id="GO:0005509">
    <property type="term" value="F:calcium ion binding"/>
    <property type="evidence" value="ECO:0007669"/>
    <property type="project" value="InterPro"/>
</dbReference>
<name>A0A552LZ58_9CHRO</name>
<dbReference type="AlphaFoldDB" id="A0A552LZ58"/>
<reference evidence="6 7" key="1">
    <citation type="submission" date="2019-01" db="EMBL/GenBank/DDBJ databases">
        <title>Coherence of Microcystis species and biogeography revealed through population genomics.</title>
        <authorList>
            <person name="Perez-Carrascal O.M."/>
            <person name="Terrat Y."/>
            <person name="Giani A."/>
            <person name="Fortin N."/>
            <person name="Tromas N."/>
            <person name="Shapiro B.J."/>
        </authorList>
    </citation>
    <scope>NUCLEOTIDE SEQUENCE [LARGE SCALE GENOMIC DNA]</scope>
    <source>
        <strain evidence="6">Mw_MB_S_20031200_S109D</strain>
    </source>
</reference>
<dbReference type="InterPro" id="IPR013517">
    <property type="entry name" value="FG-GAP"/>
</dbReference>
<dbReference type="EMBL" id="SFAP01000105">
    <property type="protein sequence ID" value="TRV25495.1"/>
    <property type="molecule type" value="Genomic_DNA"/>
</dbReference>
<dbReference type="PROSITE" id="PS00330">
    <property type="entry name" value="HEMOLYSIN_CALCIUM"/>
    <property type="match status" value="4"/>
</dbReference>
<dbReference type="InterPro" id="IPR001343">
    <property type="entry name" value="Hemolysn_Ca-bd"/>
</dbReference>
<accession>A0A552LZ58</accession>
<comment type="caution">
    <text evidence="6">The sequence shown here is derived from an EMBL/GenBank/DDBJ whole genome shotgun (WGS) entry which is preliminary data.</text>
</comment>
<evidence type="ECO:0000256" key="1">
    <source>
        <dbReference type="ARBA" id="ARBA00022729"/>
    </source>
</evidence>
<evidence type="ECO:0000313" key="7">
    <source>
        <dbReference type="Proteomes" id="UP000318616"/>
    </source>
</evidence>
<dbReference type="Pfam" id="PF01839">
    <property type="entry name" value="FG-GAP"/>
    <property type="match status" value="7"/>
</dbReference>
<dbReference type="SMART" id="SM00191">
    <property type="entry name" value="Int_alpha"/>
    <property type="match status" value="7"/>
</dbReference>
<dbReference type="Gene3D" id="2.160.20.160">
    <property type="match status" value="1"/>
</dbReference>
<dbReference type="Gene3D" id="2.150.10.10">
    <property type="entry name" value="Serralysin-like metalloprotease, C-terminal"/>
    <property type="match status" value="2"/>
</dbReference>
<evidence type="ECO:0000256" key="5">
    <source>
        <dbReference type="SAM" id="MobiDB-lite"/>
    </source>
</evidence>
<dbReference type="PROSITE" id="PS51470">
    <property type="entry name" value="FG_GAP"/>
    <property type="match status" value="6"/>
</dbReference>
<dbReference type="SUPFAM" id="SSF69318">
    <property type="entry name" value="Integrin alpha N-terminal domain"/>
    <property type="match status" value="2"/>
</dbReference>
<dbReference type="Gene3D" id="2.130.10.130">
    <property type="entry name" value="Integrin alpha, N-terminal"/>
    <property type="match status" value="4"/>
</dbReference>
<dbReference type="InterPro" id="IPR018511">
    <property type="entry name" value="Hemolysin-typ_Ca-bd_CS"/>
</dbReference>
<feature type="compositionally biased region" description="Polar residues" evidence="5">
    <location>
        <begin position="1080"/>
        <end position="1091"/>
    </location>
</feature>
<dbReference type="Pfam" id="PF00353">
    <property type="entry name" value="HemolysinCabind"/>
    <property type="match status" value="2"/>
</dbReference>
<dbReference type="GO" id="GO:0016787">
    <property type="term" value="F:hydrolase activity"/>
    <property type="evidence" value="ECO:0007669"/>
    <property type="project" value="UniProtKB-KW"/>
</dbReference>
<keyword evidence="1" id="KW-0732">Signal</keyword>
<dbReference type="InterPro" id="IPR028994">
    <property type="entry name" value="Integrin_alpha_N"/>
</dbReference>
<evidence type="ECO:0008006" key="8">
    <source>
        <dbReference type="Google" id="ProtNLM"/>
    </source>
</evidence>
<evidence type="ECO:0000256" key="4">
    <source>
        <dbReference type="ARBA" id="ARBA00023180"/>
    </source>
</evidence>
<dbReference type="GO" id="GO:0008305">
    <property type="term" value="C:integrin complex"/>
    <property type="evidence" value="ECO:0007669"/>
    <property type="project" value="InterPro"/>
</dbReference>
<sequence length="1220" mass="121765">MASTNLTASGWTKDEIVLGFWTDQSDLVTDLSEGIYLRYINANTLAGNDSLSGSASRTNSDGILNYLGTIDTGDGNDSLAGSGSGSYSSGIYNSGSILTQKGNDSVSGSGSGTNSFGLLNYYGEIDTGAGNDSVSGSGSGTNSFGIYNYQSTLATGNGRDSLTGSVSGDYSAGIINYDSISTGGGNDSLTGTVTTGNGSYGIGNFDGKIDTGDGDDSLVGTVTTGNGSYGIYNYYGKIETGGGNDSVSGSVSGDGGYGIYNYYGQIDTGAGDDTVTANGGFGGNGSILLGDGNDRLRGFGSGNFSGGNGTDTLVLPVLSAGSYSVGSSSGAVTFTYAGITMLAREFELLELGEQTYDFANLPGLIPAVSVGSSNIIGSATPPTSPQASSALSTQEPSGFSLAVINGINGFAVSGTNRADQLGLLVAGKGDLNGDGFDDLVISAPYADARGDTSGETYIVFGAASGIPANISVSDLNGSNGFAIPGLVAGNRSGRSAAIVGDVNGDGLDDLIIGAPYASTQGDSVGEAYVIFGSNTPFPATFNLANLNGSNGFTLYPQILPQGQTADNFAKAGFSPAEGGFGRSVNSAGDINGDGLEDLIIGAPFVDASAQRAGVSYVVFGSASPFAAKVDLSTLDGSNGFALIGPDEANARFGRAVSSAGDFNGDGFDDLIIGAPGSSYTTNGNVYLVFGSSGGFGPTFDVAALDGSNGFAIPGIMTDGVLGRNLVSSAGDVNGDGFTDVIFAAPFASVNGVNSGQSYVLFGSDAPFAASFDLSTLDGSNGFALTGMKLDRAGFAVSEAGDINGDGFSDLLIGAPDPTGRTYVVFGSSAGFPANLDLSSLDGSNGFLLTPEDGLLGDETLLGRGVSAAGDVNGDGIDDLMVGAPHANVGEFVDAGKAYVIYGNVRAVLDLNGGAMGIDWAATFSGTPVALSTPASLSLSDNSSSLSSAQVRITNLLNGSGESLTANATGTNIAVAYDAATGTLSLSGRDSLANYQQVLGTVTYNNTAATPNTTARKIEFTVDDGALFSNISQVAVTTLSFNLPNSIQGTAGADALTGTAGDDLISGLAGNDTLQGLGGNDTLQGGNGNDTLQGGAGNDTLQGGAGNDSLTGGLDDDLLVGGAGSDRLIYQALSDRGTGAEVISDFAATADTLVLTQLFSSLNYQGSNPVSDGYLRFRPQGVNVQVQIDPDGAIGAGSFTTLVTVNNLTTTDLVVGGNVLF</sequence>
<dbReference type="PRINTS" id="PR00313">
    <property type="entry name" value="CABNDNGRPT"/>
</dbReference>
<gene>
    <name evidence="6" type="ORF">EWV88_07700</name>
</gene>
<dbReference type="InterPro" id="IPR000413">
    <property type="entry name" value="Integrin_alpha"/>
</dbReference>